<dbReference type="Gene3D" id="1.10.10.10">
    <property type="entry name" value="Winged helix-like DNA-binding domain superfamily/Winged helix DNA-binding domain"/>
    <property type="match status" value="1"/>
</dbReference>
<accession>A0A098L8N1</accession>
<dbReference type="AlphaFoldDB" id="A0A098L8N1"/>
<keyword evidence="2" id="KW-1185">Reference proteome</keyword>
<organism evidence="1 2">
    <name type="scientific">Sporocytophaga myxococcoides</name>
    <dbReference type="NCBI Taxonomy" id="153721"/>
    <lineage>
        <taxon>Bacteria</taxon>
        <taxon>Pseudomonadati</taxon>
        <taxon>Bacteroidota</taxon>
        <taxon>Cytophagia</taxon>
        <taxon>Cytophagales</taxon>
        <taxon>Cytophagaceae</taxon>
        <taxon>Sporocytophaga</taxon>
    </lineage>
</organism>
<dbReference type="EMBL" id="BBLT01000001">
    <property type="protein sequence ID" value="GAL83215.1"/>
    <property type="molecule type" value="Genomic_DNA"/>
</dbReference>
<dbReference type="InterPro" id="IPR036388">
    <property type="entry name" value="WH-like_DNA-bd_sf"/>
</dbReference>
<protein>
    <submittedName>
        <fullName evidence="1">Uncharacterized protein</fullName>
    </submittedName>
</protein>
<gene>
    <name evidence="1" type="ORF">MYP_441</name>
</gene>
<dbReference type="STRING" id="153721.MYP_441"/>
<evidence type="ECO:0000313" key="2">
    <source>
        <dbReference type="Proteomes" id="UP000030185"/>
    </source>
</evidence>
<dbReference type="Proteomes" id="UP000030185">
    <property type="component" value="Unassembled WGS sequence"/>
</dbReference>
<proteinExistence type="predicted"/>
<name>A0A098L8N1_9BACT</name>
<comment type="caution">
    <text evidence="1">The sequence shown here is derived from an EMBL/GenBank/DDBJ whole genome shotgun (WGS) entry which is preliminary data.</text>
</comment>
<sequence>MADKQALHLIQSMNEKASVPLVEKIIDGEEGEGEGAILTSEGENMIKLFEGLEKEIQEFLDNKSAMLKI</sequence>
<reference evidence="1 2" key="1">
    <citation type="submission" date="2014-09" db="EMBL/GenBank/DDBJ databases">
        <title>Sporocytophaga myxococcoides PG-01 genome sequencing.</title>
        <authorList>
            <person name="Liu L."/>
            <person name="Gao P.J."/>
            <person name="Chen G.J."/>
            <person name="Wang L.S."/>
        </authorList>
    </citation>
    <scope>NUCLEOTIDE SEQUENCE [LARGE SCALE GENOMIC DNA]</scope>
    <source>
        <strain evidence="1 2">PG-01</strain>
    </source>
</reference>
<evidence type="ECO:0000313" key="1">
    <source>
        <dbReference type="EMBL" id="GAL83215.1"/>
    </source>
</evidence>